<dbReference type="EMBL" id="JAFBCV010000003">
    <property type="protein sequence ID" value="MBM7838178.1"/>
    <property type="molecule type" value="Genomic_DNA"/>
</dbReference>
<accession>A0ABS2SRM4</accession>
<evidence type="ECO:0000256" key="9">
    <source>
        <dbReference type="PROSITE-ProRule" id="PRU01240"/>
    </source>
</evidence>
<dbReference type="Pfam" id="PF00082">
    <property type="entry name" value="Peptidase_S8"/>
    <property type="match status" value="1"/>
</dbReference>
<dbReference type="InterPro" id="IPR000209">
    <property type="entry name" value="Peptidase_S8/S53_dom"/>
</dbReference>
<evidence type="ECO:0000256" key="2">
    <source>
        <dbReference type="ARBA" id="ARBA00004613"/>
    </source>
</evidence>
<dbReference type="InterPro" id="IPR015500">
    <property type="entry name" value="Peptidase_S8_subtilisin-rel"/>
</dbReference>
<feature type="active site" description="Charge relay system" evidence="9">
    <location>
        <position position="528"/>
    </location>
</feature>
<proteinExistence type="inferred from homology"/>
<dbReference type="Gene3D" id="3.40.50.200">
    <property type="entry name" value="Peptidase S8/S53 domain"/>
    <property type="match status" value="1"/>
</dbReference>
<dbReference type="InterPro" id="IPR034084">
    <property type="entry name" value="Thermitase-like_dom"/>
</dbReference>
<dbReference type="InterPro" id="IPR050131">
    <property type="entry name" value="Peptidase_S8_subtilisin-like"/>
</dbReference>
<dbReference type="PANTHER" id="PTHR43806">
    <property type="entry name" value="PEPTIDASE S8"/>
    <property type="match status" value="1"/>
</dbReference>
<evidence type="ECO:0000313" key="12">
    <source>
        <dbReference type="EMBL" id="MBM7838178.1"/>
    </source>
</evidence>
<keyword evidence="13" id="KW-1185">Reference proteome</keyword>
<dbReference type="InterPro" id="IPR022398">
    <property type="entry name" value="Peptidase_S8_His-AS"/>
</dbReference>
<dbReference type="SUPFAM" id="SSF52743">
    <property type="entry name" value="Subtilisin-like"/>
    <property type="match status" value="1"/>
</dbReference>
<comment type="subcellular location">
    <subcellularLocation>
        <location evidence="2">Secreted</location>
    </subcellularLocation>
</comment>
<evidence type="ECO:0000313" key="13">
    <source>
        <dbReference type="Proteomes" id="UP001179280"/>
    </source>
</evidence>
<evidence type="ECO:0000256" key="4">
    <source>
        <dbReference type="ARBA" id="ARBA00022525"/>
    </source>
</evidence>
<dbReference type="PRINTS" id="PR00723">
    <property type="entry name" value="SUBTILISIN"/>
</dbReference>
<feature type="domain" description="Peptidase S8/S53" evidence="11">
    <location>
        <begin position="332"/>
        <end position="576"/>
    </location>
</feature>
<keyword evidence="8" id="KW-0106">Calcium</keyword>
<protein>
    <submittedName>
        <fullName evidence="12">Subtilisin family serine protease</fullName>
    </submittedName>
</protein>
<reference evidence="12" key="1">
    <citation type="submission" date="2021-01" db="EMBL/GenBank/DDBJ databases">
        <title>Genomic Encyclopedia of Type Strains, Phase IV (KMG-IV): sequencing the most valuable type-strain genomes for metagenomic binning, comparative biology and taxonomic classification.</title>
        <authorList>
            <person name="Goeker M."/>
        </authorList>
    </citation>
    <scope>NUCLEOTIDE SEQUENCE</scope>
    <source>
        <strain evidence="12">DSM 21943</strain>
    </source>
</reference>
<dbReference type="GO" id="GO:0006508">
    <property type="term" value="P:proteolysis"/>
    <property type="evidence" value="ECO:0007669"/>
    <property type="project" value="UniProtKB-KW"/>
</dbReference>
<evidence type="ECO:0000256" key="5">
    <source>
        <dbReference type="ARBA" id="ARBA00022670"/>
    </source>
</evidence>
<dbReference type="PROSITE" id="PS00136">
    <property type="entry name" value="SUBTILASE_ASP"/>
    <property type="match status" value="1"/>
</dbReference>
<comment type="similarity">
    <text evidence="3 9 10">Belongs to the peptidase S8 family.</text>
</comment>
<dbReference type="Proteomes" id="UP001179280">
    <property type="component" value="Unassembled WGS sequence"/>
</dbReference>
<evidence type="ECO:0000256" key="6">
    <source>
        <dbReference type="ARBA" id="ARBA00022801"/>
    </source>
</evidence>
<comment type="cofactor">
    <cofactor evidence="1">
        <name>Ca(2+)</name>
        <dbReference type="ChEBI" id="CHEBI:29108"/>
    </cofactor>
</comment>
<dbReference type="GO" id="GO:0008233">
    <property type="term" value="F:peptidase activity"/>
    <property type="evidence" value="ECO:0007669"/>
    <property type="project" value="UniProtKB-KW"/>
</dbReference>
<keyword evidence="6 9" id="KW-0378">Hydrolase</keyword>
<sequence>MKQGIKWAIGLSLLLIVAMVSLGPSKPYSTEQLKTLTTDRVTNASMDHLMAEDIARTTSLLIASLTGQMEKWGDVDVETLTADIAEELNEHPYIKGIAIRDKDNRIIDGLGTLQTVSSEDISFSNQYDGILYSNPYQVNGENHLFVGKKLDNQHQLIGDVDLRFIQSYLADFAAIADSNGTFFVSGSHPNVQFSAMNELPDQAETVSVPGLNWNIVVQSEPKKLDQKVYKHQVVAKLHSSTNIQEWAAKHQYEVISWNRPFIVIGKEGVHEDELVNALRQDNAVLYAEPNFAFANQAVISQAKVEPNDEFFKSYQWNLEQIQVEDGWNVANGADVTIAIIDSGVDSNHIDLKDKLTNGYNAITDTEDYADGNGHGTHVAGIAAAITNNVEGIAGVSWQSNIMPIKVLDDNGEGSSYAVARGIYWAVDNGADVINMSLGDYYHSDVLYDAIEYAYEKDVVLIGASGNENTGDLMYPAAYPQVITVASVNEDQNRSFFSNYGDHVDVAAPGEHIPSTYVDDQYVMLSGTSMASPHVAGLAALLRSVNPSLTNEEVGNLILGNAKQLGDGEFNVYYGYGEIDVNKTLQHLINE</sequence>
<evidence type="ECO:0000256" key="1">
    <source>
        <dbReference type="ARBA" id="ARBA00001913"/>
    </source>
</evidence>
<feature type="active site" description="Charge relay system" evidence="9">
    <location>
        <position position="341"/>
    </location>
</feature>
<feature type="active site" description="Charge relay system" evidence="9">
    <location>
        <position position="374"/>
    </location>
</feature>
<keyword evidence="5 9" id="KW-0645">Protease</keyword>
<dbReference type="PROSITE" id="PS51892">
    <property type="entry name" value="SUBTILASE"/>
    <property type="match status" value="1"/>
</dbReference>
<keyword evidence="7 9" id="KW-0720">Serine protease</keyword>
<organism evidence="12 13">
    <name type="scientific">Shouchella xiaoxiensis</name>
    <dbReference type="NCBI Taxonomy" id="766895"/>
    <lineage>
        <taxon>Bacteria</taxon>
        <taxon>Bacillati</taxon>
        <taxon>Bacillota</taxon>
        <taxon>Bacilli</taxon>
        <taxon>Bacillales</taxon>
        <taxon>Bacillaceae</taxon>
        <taxon>Shouchella</taxon>
    </lineage>
</organism>
<dbReference type="PANTHER" id="PTHR43806:SF11">
    <property type="entry name" value="CEREVISIN-RELATED"/>
    <property type="match status" value="1"/>
</dbReference>
<dbReference type="PROSITE" id="PS00137">
    <property type="entry name" value="SUBTILASE_HIS"/>
    <property type="match status" value="1"/>
</dbReference>
<dbReference type="InterPro" id="IPR023827">
    <property type="entry name" value="Peptidase_S8_Asp-AS"/>
</dbReference>
<evidence type="ECO:0000256" key="3">
    <source>
        <dbReference type="ARBA" id="ARBA00011073"/>
    </source>
</evidence>
<dbReference type="CDD" id="cd07484">
    <property type="entry name" value="Peptidases_S8_Thermitase_like"/>
    <property type="match status" value="1"/>
</dbReference>
<dbReference type="RefSeq" id="WP_204465312.1">
    <property type="nucleotide sequence ID" value="NZ_JAFBCV010000003.1"/>
</dbReference>
<dbReference type="InterPro" id="IPR036852">
    <property type="entry name" value="Peptidase_S8/S53_dom_sf"/>
</dbReference>
<name>A0ABS2SRM4_9BACI</name>
<evidence type="ECO:0000256" key="10">
    <source>
        <dbReference type="RuleBase" id="RU003355"/>
    </source>
</evidence>
<comment type="caution">
    <text evidence="12">The sequence shown here is derived from an EMBL/GenBank/DDBJ whole genome shotgun (WGS) entry which is preliminary data.</text>
</comment>
<evidence type="ECO:0000259" key="11">
    <source>
        <dbReference type="Pfam" id="PF00082"/>
    </source>
</evidence>
<dbReference type="InterPro" id="IPR023828">
    <property type="entry name" value="Peptidase_S8_Ser-AS"/>
</dbReference>
<evidence type="ECO:0000256" key="7">
    <source>
        <dbReference type="ARBA" id="ARBA00022825"/>
    </source>
</evidence>
<evidence type="ECO:0000256" key="8">
    <source>
        <dbReference type="ARBA" id="ARBA00022837"/>
    </source>
</evidence>
<dbReference type="PROSITE" id="PS00138">
    <property type="entry name" value="SUBTILASE_SER"/>
    <property type="match status" value="1"/>
</dbReference>
<gene>
    <name evidence="12" type="ORF">JOC54_001409</name>
</gene>
<keyword evidence="4" id="KW-0964">Secreted</keyword>